<proteinExistence type="predicted"/>
<dbReference type="EMBL" id="JAPWDV010000001">
    <property type="protein sequence ID" value="KAJ6222370.1"/>
    <property type="molecule type" value="Genomic_DNA"/>
</dbReference>
<dbReference type="Proteomes" id="UP001142055">
    <property type="component" value="Chromosome 1"/>
</dbReference>
<accession>A0A9Q0RQ92</accession>
<evidence type="ECO:0000313" key="1">
    <source>
        <dbReference type="EMBL" id="KAJ6222370.1"/>
    </source>
</evidence>
<protein>
    <submittedName>
        <fullName evidence="1">Uncharacterized protein</fullName>
    </submittedName>
</protein>
<name>A0A9Q0RQ92_BLOTA</name>
<evidence type="ECO:0000313" key="2">
    <source>
        <dbReference type="Proteomes" id="UP001142055"/>
    </source>
</evidence>
<keyword evidence="2" id="KW-1185">Reference proteome</keyword>
<reference evidence="1" key="1">
    <citation type="submission" date="2022-12" db="EMBL/GenBank/DDBJ databases">
        <title>Genome assemblies of Blomia tropicalis.</title>
        <authorList>
            <person name="Cui Y."/>
        </authorList>
    </citation>
    <scope>NUCLEOTIDE SEQUENCE</scope>
    <source>
        <tissue evidence="1">Adult mites</tissue>
    </source>
</reference>
<comment type="caution">
    <text evidence="1">The sequence shown here is derived from an EMBL/GenBank/DDBJ whole genome shotgun (WGS) entry which is preliminary data.</text>
</comment>
<sequence>MMIDDDDQVSKSKVHQCEIPIFYDRKQFCCELWSAMDCRTRIATTKCRYFDLWRYRNNLNRWANDLMQFNVCTDFDYNSKDCQHRMEYEKQSEMIKEDPDWFFD</sequence>
<organism evidence="1 2">
    <name type="scientific">Blomia tropicalis</name>
    <name type="common">Mite</name>
    <dbReference type="NCBI Taxonomy" id="40697"/>
    <lineage>
        <taxon>Eukaryota</taxon>
        <taxon>Metazoa</taxon>
        <taxon>Ecdysozoa</taxon>
        <taxon>Arthropoda</taxon>
        <taxon>Chelicerata</taxon>
        <taxon>Arachnida</taxon>
        <taxon>Acari</taxon>
        <taxon>Acariformes</taxon>
        <taxon>Sarcoptiformes</taxon>
        <taxon>Astigmata</taxon>
        <taxon>Glycyphagoidea</taxon>
        <taxon>Echimyopodidae</taxon>
        <taxon>Blomia</taxon>
    </lineage>
</organism>
<dbReference type="AlphaFoldDB" id="A0A9Q0RQ92"/>
<gene>
    <name evidence="1" type="ORF">RDWZM_000915</name>
</gene>